<dbReference type="EMBL" id="JADCTT010000001">
    <property type="protein sequence ID" value="KAF9759884.1"/>
    <property type="molecule type" value="Genomic_DNA"/>
</dbReference>
<protein>
    <submittedName>
        <fullName evidence="2">Uncharacterized protein</fullName>
    </submittedName>
</protein>
<reference evidence="2" key="1">
    <citation type="submission" date="2020-10" db="EMBL/GenBank/DDBJ databases">
        <title>High-Quality Genome Resource of Clonostachys rosea strain S41 by Oxford Nanopore Long-Read Sequencing.</title>
        <authorList>
            <person name="Wang H."/>
        </authorList>
    </citation>
    <scope>NUCLEOTIDE SEQUENCE</scope>
    <source>
        <strain evidence="2">S41</strain>
    </source>
</reference>
<feature type="chain" id="PRO_5034121818" evidence="1">
    <location>
        <begin position="19"/>
        <end position="135"/>
    </location>
</feature>
<proteinExistence type="predicted"/>
<organism evidence="2 3">
    <name type="scientific">Bionectria ochroleuca</name>
    <name type="common">Gliocladium roseum</name>
    <dbReference type="NCBI Taxonomy" id="29856"/>
    <lineage>
        <taxon>Eukaryota</taxon>
        <taxon>Fungi</taxon>
        <taxon>Dikarya</taxon>
        <taxon>Ascomycota</taxon>
        <taxon>Pezizomycotina</taxon>
        <taxon>Sordariomycetes</taxon>
        <taxon>Hypocreomycetidae</taxon>
        <taxon>Hypocreales</taxon>
        <taxon>Bionectriaceae</taxon>
        <taxon>Clonostachys</taxon>
    </lineage>
</organism>
<sequence>MRVTATLIVAALSSLAMAAPAQTEGSSGSADIIVRKNLGGITGDHTDTRILVPLGKMFTGHPALEAVSTLILDGAIGTDITTVSCTPFKNPDGTGNAGASFSKGRLPTFLPTLSRSAAFSAAKLLLQNAECLGAY</sequence>
<feature type="signal peptide" evidence="1">
    <location>
        <begin position="1"/>
        <end position="18"/>
    </location>
</feature>
<evidence type="ECO:0000313" key="3">
    <source>
        <dbReference type="Proteomes" id="UP000616885"/>
    </source>
</evidence>
<evidence type="ECO:0000256" key="1">
    <source>
        <dbReference type="SAM" id="SignalP"/>
    </source>
</evidence>
<keyword evidence="1" id="KW-0732">Signal</keyword>
<comment type="caution">
    <text evidence="2">The sequence shown here is derived from an EMBL/GenBank/DDBJ whole genome shotgun (WGS) entry which is preliminary data.</text>
</comment>
<accession>A0A8H7NPH5</accession>
<name>A0A8H7NPH5_BIOOC</name>
<dbReference type="AlphaFoldDB" id="A0A8H7NPH5"/>
<dbReference type="Proteomes" id="UP000616885">
    <property type="component" value="Unassembled WGS sequence"/>
</dbReference>
<gene>
    <name evidence="2" type="ORF">IM811_001578</name>
</gene>
<evidence type="ECO:0000313" key="2">
    <source>
        <dbReference type="EMBL" id="KAF9759884.1"/>
    </source>
</evidence>